<dbReference type="GO" id="GO:0050066">
    <property type="term" value="F:L-lysine 2,3-aminomutase activity"/>
    <property type="evidence" value="ECO:0007669"/>
    <property type="project" value="UniProtKB-EC"/>
</dbReference>
<evidence type="ECO:0000256" key="8">
    <source>
        <dbReference type="PIRSR" id="PIRSR004911-1"/>
    </source>
</evidence>
<keyword evidence="11" id="KW-1185">Reference proteome</keyword>
<dbReference type="InterPro" id="IPR058240">
    <property type="entry name" value="rSAM_sf"/>
</dbReference>
<dbReference type="Proteomes" id="UP000002382">
    <property type="component" value="Chromosome"/>
</dbReference>
<keyword evidence="5" id="KW-0663">Pyridoxal phosphate</keyword>
<dbReference type="Pfam" id="PF04055">
    <property type="entry name" value="Radical_SAM"/>
    <property type="match status" value="1"/>
</dbReference>
<evidence type="ECO:0000256" key="7">
    <source>
        <dbReference type="ARBA" id="ARBA00023014"/>
    </source>
</evidence>
<reference evidence="10 11" key="2">
    <citation type="journal article" date="2011" name="J. Bacteriol.">
        <title>Genome Sequence of Kosmotoga olearia Strain TBF 19.5.1, a Thermophilic Bacterium with a Wide Growth Temperature Range, Isolated from the Troll B Oil Platform in the North Sea.</title>
        <authorList>
            <person name="Swithers K.S."/>
            <person name="Dipippo J.L."/>
            <person name="Bruce D.C."/>
            <person name="Detter C."/>
            <person name="Tapia R."/>
            <person name="Han S."/>
            <person name="Goodwin L.A."/>
            <person name="Han J."/>
            <person name="Woyke T."/>
            <person name="Pitluck S."/>
            <person name="Pennacchio L."/>
            <person name="Nolan M."/>
            <person name="Mikhailova N."/>
            <person name="Land M.L."/>
            <person name="Nesbo C.L."/>
            <person name="Gogarten J.P."/>
            <person name="Noll K.M."/>
        </authorList>
    </citation>
    <scope>NUCLEOTIDE SEQUENCE [LARGE SCALE GENOMIC DNA]</scope>
    <source>
        <strain evidence="11">ATCC BAA-1733 / DSM 21960 / TBF 19.5.1</strain>
    </source>
</reference>
<dbReference type="CDD" id="cd01335">
    <property type="entry name" value="Radical_SAM"/>
    <property type="match status" value="1"/>
</dbReference>
<dbReference type="EC" id="5.4.3.2" evidence="10"/>
<keyword evidence="3" id="KW-0949">S-adenosyl-L-methionine</keyword>
<keyword evidence="7 8" id="KW-0411">Iron-sulfur</keyword>
<feature type="binding site" evidence="8">
    <location>
        <position position="103"/>
    </location>
    <ligand>
        <name>[4Fe-4S] cluster</name>
        <dbReference type="ChEBI" id="CHEBI:49883"/>
        <note>4Fe-4S-S-AdoMet</note>
    </ligand>
</feature>
<dbReference type="NCBIfam" id="TIGR00238">
    <property type="entry name" value="KamA family radical SAM protein"/>
    <property type="match status" value="1"/>
</dbReference>
<reference evidence="10 11" key="1">
    <citation type="submission" date="2009-06" db="EMBL/GenBank/DDBJ databases">
        <title>Complete sequence of Thermotogales bacterium TBF 19.5.1.</title>
        <authorList>
            <consortium name="US DOE Joint Genome Institute"/>
            <person name="Lucas S."/>
            <person name="Copeland A."/>
            <person name="Lapidus A."/>
            <person name="Glavina del Rio T."/>
            <person name="Tice H."/>
            <person name="Bruce D."/>
            <person name="Goodwin L."/>
            <person name="Pitluck S."/>
            <person name="Chertkov O."/>
            <person name="Brettin T."/>
            <person name="Detter J.C."/>
            <person name="Han C."/>
            <person name="Schmutz J."/>
            <person name="Larimer F."/>
            <person name="Land M."/>
            <person name="Hauser L."/>
            <person name="Kyrpides N."/>
            <person name="Ovchinnikova G."/>
            <person name="Noll K."/>
        </authorList>
    </citation>
    <scope>NUCLEOTIDE SEQUENCE [LARGE SCALE GENOMIC DNA]</scope>
    <source>
        <strain evidence="11">ATCC BAA-1733 / DSM 21960 / TBF 19.5.1</strain>
    </source>
</reference>
<comment type="cofactor">
    <cofactor evidence="1">
        <name>pyridoxal 5'-phosphate</name>
        <dbReference type="ChEBI" id="CHEBI:597326"/>
    </cofactor>
</comment>
<dbReference type="RefSeq" id="WP_015869003.1">
    <property type="nucleotide sequence ID" value="NC_012785.1"/>
</dbReference>
<proteinExistence type="predicted"/>
<keyword evidence="6" id="KW-0408">Iron</keyword>
<evidence type="ECO:0000256" key="6">
    <source>
        <dbReference type="ARBA" id="ARBA00023004"/>
    </source>
</evidence>
<dbReference type="PANTHER" id="PTHR30538:SF0">
    <property type="entry name" value="L-LYSINE 2,3-AMINOMUTASE AQ_1632-RELATED"/>
    <property type="match status" value="1"/>
</dbReference>
<dbReference type="Gene3D" id="3.20.20.70">
    <property type="entry name" value="Aldolase class I"/>
    <property type="match status" value="1"/>
</dbReference>
<dbReference type="GO" id="GO:0046872">
    <property type="term" value="F:metal ion binding"/>
    <property type="evidence" value="ECO:0007669"/>
    <property type="project" value="UniProtKB-KW"/>
</dbReference>
<dbReference type="HOGENOM" id="CLU_032161_3_1_0"/>
<dbReference type="PROSITE" id="PS51918">
    <property type="entry name" value="RADICAL_SAM"/>
    <property type="match status" value="1"/>
</dbReference>
<dbReference type="InterPro" id="IPR007197">
    <property type="entry name" value="rSAM"/>
</dbReference>
<dbReference type="GO" id="GO:0051539">
    <property type="term" value="F:4 iron, 4 sulfur cluster binding"/>
    <property type="evidence" value="ECO:0007669"/>
    <property type="project" value="UniProtKB-KW"/>
</dbReference>
<dbReference type="AlphaFoldDB" id="C5CFE9"/>
<dbReference type="KEGG" id="kol:Kole_1669"/>
<keyword evidence="4 8" id="KW-0479">Metal-binding</keyword>
<evidence type="ECO:0000256" key="1">
    <source>
        <dbReference type="ARBA" id="ARBA00001933"/>
    </source>
</evidence>
<evidence type="ECO:0000256" key="2">
    <source>
        <dbReference type="ARBA" id="ARBA00022485"/>
    </source>
</evidence>
<feature type="domain" description="Radical SAM core" evidence="9">
    <location>
        <begin position="85"/>
        <end position="304"/>
    </location>
</feature>
<dbReference type="InterPro" id="IPR013785">
    <property type="entry name" value="Aldolase_TIM"/>
</dbReference>
<dbReference type="PIRSF" id="PIRSF004911">
    <property type="entry name" value="DUF160"/>
    <property type="match status" value="1"/>
</dbReference>
<dbReference type="SFLD" id="SFLDS00029">
    <property type="entry name" value="Radical_SAM"/>
    <property type="match status" value="1"/>
</dbReference>
<evidence type="ECO:0000256" key="3">
    <source>
        <dbReference type="ARBA" id="ARBA00022691"/>
    </source>
</evidence>
<feature type="binding site" evidence="8">
    <location>
        <position position="99"/>
    </location>
    <ligand>
        <name>[4Fe-4S] cluster</name>
        <dbReference type="ChEBI" id="CHEBI:49883"/>
        <note>4Fe-4S-S-AdoMet</note>
    </ligand>
</feature>
<dbReference type="EMBL" id="CP001634">
    <property type="protein sequence ID" value="ACR80358.1"/>
    <property type="molecule type" value="Genomic_DNA"/>
</dbReference>
<keyword evidence="10" id="KW-0413">Isomerase</keyword>
<evidence type="ECO:0000313" key="10">
    <source>
        <dbReference type="EMBL" id="ACR80358.1"/>
    </source>
</evidence>
<evidence type="ECO:0000256" key="4">
    <source>
        <dbReference type="ARBA" id="ARBA00022723"/>
    </source>
</evidence>
<dbReference type="SUPFAM" id="SSF102114">
    <property type="entry name" value="Radical SAM enzymes"/>
    <property type="match status" value="1"/>
</dbReference>
<dbReference type="SFLD" id="SFLDG01070">
    <property type="entry name" value="PLP-dependent"/>
    <property type="match status" value="1"/>
</dbReference>
<dbReference type="PANTHER" id="PTHR30538">
    <property type="entry name" value="LYSINE 2,3-AMINOMUTASE-RELATED"/>
    <property type="match status" value="1"/>
</dbReference>
<gene>
    <name evidence="10" type="ordered locus">Kole_1669</name>
</gene>
<dbReference type="InterPro" id="IPR003739">
    <property type="entry name" value="Lys_aminomutase/Glu_NH3_mut"/>
</dbReference>
<feature type="binding site" evidence="8">
    <location>
        <position position="106"/>
    </location>
    <ligand>
        <name>[4Fe-4S] cluster</name>
        <dbReference type="ChEBI" id="CHEBI:49883"/>
        <note>4Fe-4S-S-AdoMet</note>
    </ligand>
</feature>
<dbReference type="eggNOG" id="COG1509">
    <property type="taxonomic scope" value="Bacteria"/>
</dbReference>
<organism evidence="10 11">
    <name type="scientific">Kosmotoga olearia (strain ATCC BAA-1733 / DSM 21960 / TBF 19.5.1)</name>
    <dbReference type="NCBI Taxonomy" id="521045"/>
    <lineage>
        <taxon>Bacteria</taxon>
        <taxon>Thermotogati</taxon>
        <taxon>Thermotogota</taxon>
        <taxon>Thermotogae</taxon>
        <taxon>Kosmotogales</taxon>
        <taxon>Kosmotogaceae</taxon>
        <taxon>Kosmotoga</taxon>
    </lineage>
</organism>
<protein>
    <submittedName>
        <fullName evidence="10">Lysine 2,3-aminomutase YodO family protein</fullName>
        <ecNumber evidence="10">5.4.3.2</ecNumber>
    </submittedName>
</protein>
<sequence length="366" mass="42440">MGNPKYLTRIDQISQLDKTEKEKLKKVTEKFVFRTNEYYLNLIKWDDPNDPIKRIIIPSMDELIEWGELDASNEHKYTVAPGLEHKYKDTALMLVSRVCGGICRFCFRKRVFLAGNREIMIDVEPGLEYIKKHKEITNVLLSGGDPLMLSTSKLENIISRLRKIDHVQIIRIGTKMVAFNPYRIIDDPKLIELLKKYSTPKKRIYIMTQFNHPREITDVAIEAINLLKEAGTELANQTPLIRGINDSPETLAELFRKLSFIGVPPYYVFQCRPTKGNKAYSVPIEEGYEIFRKATAMVSGLAKRARFAMSHMTGKIEVVGLDDEHIYMKYHRAAKPENYNKFLILKRNPEAYWLDDYEETLSLITV</sequence>
<keyword evidence="2 8" id="KW-0004">4Fe-4S</keyword>
<evidence type="ECO:0000256" key="5">
    <source>
        <dbReference type="ARBA" id="ARBA00022898"/>
    </source>
</evidence>
<name>C5CFE9_KOSOT</name>
<evidence type="ECO:0000259" key="9">
    <source>
        <dbReference type="PROSITE" id="PS51918"/>
    </source>
</evidence>
<evidence type="ECO:0000313" key="11">
    <source>
        <dbReference type="Proteomes" id="UP000002382"/>
    </source>
</evidence>
<accession>C5CFE9</accession>